<dbReference type="EMBL" id="QXFU01000944">
    <property type="protein sequence ID" value="KAE9015485.1"/>
    <property type="molecule type" value="Genomic_DNA"/>
</dbReference>
<proteinExistence type="predicted"/>
<dbReference type="Proteomes" id="UP000429607">
    <property type="component" value="Unassembled WGS sequence"/>
</dbReference>
<dbReference type="PANTHER" id="PTHR48472:SF1">
    <property type="entry name" value="TC1-LIKE TRANSPOSASE DDE DOMAIN-CONTAINING PROTEIN"/>
    <property type="match status" value="1"/>
</dbReference>
<keyword evidence="6" id="KW-1185">Reference proteome</keyword>
<dbReference type="InterPro" id="IPR038717">
    <property type="entry name" value="Tc1-like_DDE_dom"/>
</dbReference>
<dbReference type="OrthoDB" id="121647at2759"/>
<dbReference type="EMBL" id="QXFT01001031">
    <property type="protein sequence ID" value="KAE9331203.1"/>
    <property type="molecule type" value="Genomic_DNA"/>
</dbReference>
<sequence length="267" mass="29861">MPSRYNRYALATKLRILDAARTGGDCESVAQANDVNINTARFWLRRYPTSSAALHTPLRGGKRAQKMTADGFAFLMSKLSIDPDLTLRQLADELERACSISVCAQTVKNHLNASLITMKQFHKEPQCMNTVQNKIKRKEFLVQLQQLQAAGKSIVYMDETNFNLWSSRMRGRSIRGRRAVKKVLVGGGQNLQVIACIGKGGVVHYEMKLGSNKYQHSHEFIRNTLLKFADVSNVVVVLDNAPCHARAELVFQEPEFAAATLLRLGPN</sequence>
<reference evidence="4 6" key="1">
    <citation type="submission" date="2018-08" db="EMBL/GenBank/DDBJ databases">
        <title>Genomic investigation of the strawberry pathogen Phytophthora fragariae indicates pathogenicity is determined by transcriptional variation in three key races.</title>
        <authorList>
            <person name="Adams T.M."/>
            <person name="Armitage A.D."/>
            <person name="Sobczyk M.K."/>
            <person name="Bates H.J."/>
            <person name="Dunwell J.M."/>
            <person name="Nellist C.F."/>
            <person name="Harrison R.J."/>
        </authorList>
    </citation>
    <scope>NUCLEOTIDE SEQUENCE [LARGE SCALE GENOMIC DNA]</scope>
    <source>
        <strain evidence="3 5">SCRP249</strain>
        <strain evidence="2 7">SCRP324</strain>
        <strain evidence="4 6">SCRP333</strain>
    </source>
</reference>
<gene>
    <name evidence="3" type="ORF">PR001_g13718</name>
    <name evidence="2" type="ORF">PR002_g13923</name>
    <name evidence="4" type="ORF">PR003_g15125</name>
</gene>
<dbReference type="AlphaFoldDB" id="A0A6A4ESR1"/>
<protein>
    <recommendedName>
        <fullName evidence="1">Tc1-like transposase DDE domain-containing protein</fullName>
    </recommendedName>
</protein>
<organism evidence="4 6">
    <name type="scientific">Phytophthora rubi</name>
    <dbReference type="NCBI Taxonomy" id="129364"/>
    <lineage>
        <taxon>Eukaryota</taxon>
        <taxon>Sar</taxon>
        <taxon>Stramenopiles</taxon>
        <taxon>Oomycota</taxon>
        <taxon>Peronosporomycetes</taxon>
        <taxon>Peronosporales</taxon>
        <taxon>Peronosporaceae</taxon>
        <taxon>Phytophthora</taxon>
    </lineage>
</organism>
<accession>A0A6A4ESR1</accession>
<dbReference type="InterPro" id="IPR009057">
    <property type="entry name" value="Homeodomain-like_sf"/>
</dbReference>
<evidence type="ECO:0000313" key="6">
    <source>
        <dbReference type="Proteomes" id="UP000434957"/>
    </source>
</evidence>
<evidence type="ECO:0000313" key="2">
    <source>
        <dbReference type="EMBL" id="KAE9015485.1"/>
    </source>
</evidence>
<dbReference type="SUPFAM" id="SSF46689">
    <property type="entry name" value="Homeodomain-like"/>
    <property type="match status" value="1"/>
</dbReference>
<dbReference type="Gene3D" id="3.30.420.10">
    <property type="entry name" value="Ribonuclease H-like superfamily/Ribonuclease H"/>
    <property type="match status" value="1"/>
</dbReference>
<evidence type="ECO:0000313" key="7">
    <source>
        <dbReference type="Proteomes" id="UP000435112"/>
    </source>
</evidence>
<name>A0A6A4ESR1_9STRA</name>
<dbReference type="InterPro" id="IPR036397">
    <property type="entry name" value="RNaseH_sf"/>
</dbReference>
<evidence type="ECO:0000313" key="4">
    <source>
        <dbReference type="EMBL" id="KAE9331203.1"/>
    </source>
</evidence>
<dbReference type="EMBL" id="QXFV01000952">
    <property type="protein sequence ID" value="KAE9020017.1"/>
    <property type="molecule type" value="Genomic_DNA"/>
</dbReference>
<dbReference type="GO" id="GO:0003676">
    <property type="term" value="F:nucleic acid binding"/>
    <property type="evidence" value="ECO:0007669"/>
    <property type="project" value="InterPro"/>
</dbReference>
<dbReference type="Proteomes" id="UP000434957">
    <property type="component" value="Unassembled WGS sequence"/>
</dbReference>
<evidence type="ECO:0000313" key="3">
    <source>
        <dbReference type="EMBL" id="KAE9020017.1"/>
    </source>
</evidence>
<evidence type="ECO:0000259" key="1">
    <source>
        <dbReference type="Pfam" id="PF13358"/>
    </source>
</evidence>
<dbReference type="PANTHER" id="PTHR48472">
    <property type="entry name" value="TC1-LIKE TRANSPOSASE DDE DOMAIN-CONTAINING PROTEIN"/>
    <property type="match status" value="1"/>
</dbReference>
<dbReference type="Proteomes" id="UP000435112">
    <property type="component" value="Unassembled WGS sequence"/>
</dbReference>
<feature type="domain" description="Tc1-like transposase DDE" evidence="1">
    <location>
        <begin position="154"/>
        <end position="250"/>
    </location>
</feature>
<dbReference type="Pfam" id="PF13358">
    <property type="entry name" value="DDE_3"/>
    <property type="match status" value="1"/>
</dbReference>
<evidence type="ECO:0000313" key="5">
    <source>
        <dbReference type="Proteomes" id="UP000429607"/>
    </source>
</evidence>
<comment type="caution">
    <text evidence="4">The sequence shown here is derived from an EMBL/GenBank/DDBJ whole genome shotgun (WGS) entry which is preliminary data.</text>
</comment>